<keyword evidence="1" id="KW-0812">Transmembrane</keyword>
<sequence>MFLRYLRYELLKRTRDIIYWIVLGSVTGFFAINYFKNKSAEMALAAILSILTAFIYTLVEYSSIFNSNKKYLIFGSSKLQGIQIILGRMVLVLLDMLVYFTLFVIMEILLNIFFRHQVQSFVLPGAARLLIKVFFSFKYFQTFLLFATSFFLAYSFILMVITMFNTILKNLNIWLGQLIGAILVISAAGVLLYSMTNLFVDTFIIPVLKKLNVLNGDLMLCITLILHILLTAVIILACARLVDEKLNL</sequence>
<dbReference type="RefSeq" id="WP_268760801.1">
    <property type="nucleotide sequence ID" value="NZ_CP113865.1"/>
</dbReference>
<reference evidence="2" key="1">
    <citation type="submission" date="2022-12" db="EMBL/GenBank/DDBJ databases">
        <authorList>
            <person name="Bing R.G."/>
            <person name="Willard D.J."/>
            <person name="Manesh M.J.H."/>
            <person name="Laemthong T."/>
            <person name="Crosby J.R."/>
            <person name="Kelly R.M."/>
        </authorList>
    </citation>
    <scope>NUCLEOTIDE SEQUENCE</scope>
    <source>
        <strain evidence="2">DSM 8990</strain>
    </source>
</reference>
<keyword evidence="1" id="KW-1133">Transmembrane helix</keyword>
<feature type="transmembrane region" description="Helical" evidence="1">
    <location>
        <begin position="173"/>
        <end position="196"/>
    </location>
</feature>
<accession>A0ABY7BR62</accession>
<keyword evidence="1" id="KW-0472">Membrane</keyword>
<gene>
    <name evidence="2" type="ORF">OTK00_000096</name>
</gene>
<dbReference type="Proteomes" id="UP001164909">
    <property type="component" value="Chromosome"/>
</dbReference>
<organism evidence="2 3">
    <name type="scientific">Caldicellulosiruptor morganii</name>
    <dbReference type="NCBI Taxonomy" id="1387555"/>
    <lineage>
        <taxon>Bacteria</taxon>
        <taxon>Bacillati</taxon>
        <taxon>Bacillota</taxon>
        <taxon>Bacillota incertae sedis</taxon>
        <taxon>Caldicellulosiruptorales</taxon>
        <taxon>Caldicellulosiruptoraceae</taxon>
        <taxon>Caldicellulosiruptor</taxon>
    </lineage>
</organism>
<evidence type="ECO:0000256" key="1">
    <source>
        <dbReference type="SAM" id="Phobius"/>
    </source>
</evidence>
<evidence type="ECO:0000313" key="3">
    <source>
        <dbReference type="Proteomes" id="UP001164909"/>
    </source>
</evidence>
<feature type="transmembrane region" description="Helical" evidence="1">
    <location>
        <begin position="17"/>
        <end position="36"/>
    </location>
</feature>
<proteinExistence type="predicted"/>
<feature type="transmembrane region" description="Helical" evidence="1">
    <location>
        <begin position="143"/>
        <end position="161"/>
    </location>
</feature>
<name>A0ABY7BR62_9FIRM</name>
<protein>
    <recommendedName>
        <fullName evidence="4">ABC transporter permease</fullName>
    </recommendedName>
</protein>
<dbReference type="EMBL" id="CP113865">
    <property type="protein sequence ID" value="WAM33954.1"/>
    <property type="molecule type" value="Genomic_DNA"/>
</dbReference>
<feature type="transmembrane region" description="Helical" evidence="1">
    <location>
        <begin position="216"/>
        <end position="242"/>
    </location>
</feature>
<feature type="transmembrane region" description="Helical" evidence="1">
    <location>
        <begin position="42"/>
        <end position="59"/>
    </location>
</feature>
<evidence type="ECO:0000313" key="2">
    <source>
        <dbReference type="EMBL" id="WAM33954.1"/>
    </source>
</evidence>
<keyword evidence="3" id="KW-1185">Reference proteome</keyword>
<evidence type="ECO:0008006" key="4">
    <source>
        <dbReference type="Google" id="ProtNLM"/>
    </source>
</evidence>